<feature type="transmembrane region" description="Helical" evidence="8">
    <location>
        <begin position="241"/>
        <end position="265"/>
    </location>
</feature>
<feature type="transmembrane region" description="Helical" evidence="8">
    <location>
        <begin position="165"/>
        <end position="185"/>
    </location>
</feature>
<comment type="subcellular location">
    <subcellularLocation>
        <location evidence="1">Cell membrane</location>
        <topology evidence="1">Multi-pass membrane protein</topology>
    </subcellularLocation>
</comment>
<accession>A0ABT3DP78</accession>
<reference evidence="9 10" key="1">
    <citation type="submission" date="2022-10" db="EMBL/GenBank/DDBJ databases">
        <title>Draft genome assembly of moderately radiation resistant bacterium Metabacillus halosaccharovorans.</title>
        <authorList>
            <person name="Pal S."/>
            <person name="Gopinathan A."/>
        </authorList>
    </citation>
    <scope>NUCLEOTIDE SEQUENCE [LARGE SCALE GENOMIC DNA]</scope>
    <source>
        <strain evidence="9 10">VITHBRA001</strain>
    </source>
</reference>
<organism evidence="9 10">
    <name type="scientific">Metabacillus halosaccharovorans</name>
    <dbReference type="NCBI Taxonomy" id="930124"/>
    <lineage>
        <taxon>Bacteria</taxon>
        <taxon>Bacillati</taxon>
        <taxon>Bacillota</taxon>
        <taxon>Bacilli</taxon>
        <taxon>Bacillales</taxon>
        <taxon>Bacillaceae</taxon>
        <taxon>Metabacillus</taxon>
    </lineage>
</organism>
<feature type="transmembrane region" description="Helical" evidence="8">
    <location>
        <begin position="12"/>
        <end position="32"/>
    </location>
</feature>
<keyword evidence="6 8" id="KW-1133">Transmembrane helix</keyword>
<feature type="transmembrane region" description="Helical" evidence="8">
    <location>
        <begin position="391"/>
        <end position="412"/>
    </location>
</feature>
<feature type="transmembrane region" description="Helical" evidence="8">
    <location>
        <begin position="197"/>
        <end position="220"/>
    </location>
</feature>
<evidence type="ECO:0000256" key="1">
    <source>
        <dbReference type="ARBA" id="ARBA00004651"/>
    </source>
</evidence>
<evidence type="ECO:0000256" key="5">
    <source>
        <dbReference type="ARBA" id="ARBA00022692"/>
    </source>
</evidence>
<gene>
    <name evidence="9" type="ORF">OIH86_23880</name>
</gene>
<protein>
    <submittedName>
        <fullName evidence="9">MATE family efflux transporter</fullName>
    </submittedName>
</protein>
<keyword evidence="4" id="KW-1003">Cell membrane</keyword>
<feature type="transmembrane region" description="Helical" evidence="8">
    <location>
        <begin position="359"/>
        <end position="379"/>
    </location>
</feature>
<evidence type="ECO:0000256" key="7">
    <source>
        <dbReference type="ARBA" id="ARBA00023136"/>
    </source>
</evidence>
<comment type="similarity">
    <text evidence="2">Belongs to the multi antimicrobial extrusion (MATE) (TC 2.A.66.1) family.</text>
</comment>
<dbReference type="PIRSF" id="PIRSF006603">
    <property type="entry name" value="DinF"/>
    <property type="match status" value="1"/>
</dbReference>
<dbReference type="CDD" id="cd13134">
    <property type="entry name" value="MATE_like_8"/>
    <property type="match status" value="1"/>
</dbReference>
<comment type="caution">
    <text evidence="9">The sequence shown here is derived from an EMBL/GenBank/DDBJ whole genome shotgun (WGS) entry which is preliminary data.</text>
</comment>
<keyword evidence="5 8" id="KW-0812">Transmembrane</keyword>
<evidence type="ECO:0000313" key="9">
    <source>
        <dbReference type="EMBL" id="MCV9888698.1"/>
    </source>
</evidence>
<feature type="transmembrane region" description="Helical" evidence="8">
    <location>
        <begin position="91"/>
        <end position="114"/>
    </location>
</feature>
<dbReference type="PANTHER" id="PTHR42925:SF2">
    <property type="entry name" value="NA+ DRIVEN MULTIDRUG EFFLUX PUMP"/>
    <property type="match status" value="1"/>
</dbReference>
<dbReference type="InterPro" id="IPR047135">
    <property type="entry name" value="YsiQ"/>
</dbReference>
<sequence length="466" mass="52160">MKSRFQAKQQFYKNMIGLAIPIAIQTLLISSLNMVDSLMVGQLGVDSIAAVGVGNKITTILILVLQGFGTGAAIFSAQFWGKKDLKGIRKILYLTSVIMTVFSLLFSVIIFIFTSSFIRIFTNDTNVIELGVRYLRIISFSYFITALTMLFSTILKSMGEVKRPLYIAIMAICLNTLLNYFLIFGHLGFPQLGIEGAAIATVIARSVQTFMLFIIIKQYLHLSFQTMEWKEAIDIPLMRRYFMVTIPSIINHALWTVGETTYFWVYAQMGTEQLAAVTLIDPLLFVFMALFIGLSDASTVMVGNCIGANDEYKAMDYAKQFLWITFGLSIISAMAVFAFSPVYISIYNVSDIDTTEAKSILIIYTFLLTGKMLNMVNNIGVLRAGGDTKYVLYLDVIGVWAVGLPLALLGAFVWELPIYLVFGLANSHEFVRAFFGIKRTVSRKWINNIIESEIRQKSSETPVPIV</sequence>
<keyword evidence="7 8" id="KW-0472">Membrane</keyword>
<evidence type="ECO:0000313" key="10">
    <source>
        <dbReference type="Proteomes" id="UP001526147"/>
    </source>
</evidence>
<feature type="transmembrane region" description="Helical" evidence="8">
    <location>
        <begin position="134"/>
        <end position="153"/>
    </location>
</feature>
<evidence type="ECO:0000256" key="8">
    <source>
        <dbReference type="SAM" id="Phobius"/>
    </source>
</evidence>
<dbReference type="Proteomes" id="UP001526147">
    <property type="component" value="Unassembled WGS sequence"/>
</dbReference>
<evidence type="ECO:0000256" key="4">
    <source>
        <dbReference type="ARBA" id="ARBA00022475"/>
    </source>
</evidence>
<keyword evidence="3" id="KW-0813">Transport</keyword>
<evidence type="ECO:0000256" key="3">
    <source>
        <dbReference type="ARBA" id="ARBA00022448"/>
    </source>
</evidence>
<dbReference type="NCBIfam" id="TIGR00797">
    <property type="entry name" value="matE"/>
    <property type="match status" value="1"/>
</dbReference>
<proteinExistence type="inferred from homology"/>
<dbReference type="InterPro" id="IPR048279">
    <property type="entry name" value="MdtK-like"/>
</dbReference>
<dbReference type="RefSeq" id="WP_264144739.1">
    <property type="nucleotide sequence ID" value="NZ_JAOYEY010000051.1"/>
</dbReference>
<evidence type="ECO:0000256" key="6">
    <source>
        <dbReference type="ARBA" id="ARBA00022989"/>
    </source>
</evidence>
<dbReference type="EMBL" id="JAOYEY010000051">
    <property type="protein sequence ID" value="MCV9888698.1"/>
    <property type="molecule type" value="Genomic_DNA"/>
</dbReference>
<dbReference type="PANTHER" id="PTHR42925">
    <property type="entry name" value="MULTIDRUG AND TOXIN EFFLUX PROTEIN MATE FAMILY"/>
    <property type="match status" value="1"/>
</dbReference>
<feature type="transmembrane region" description="Helical" evidence="8">
    <location>
        <begin position="321"/>
        <end position="347"/>
    </location>
</feature>
<dbReference type="InterPro" id="IPR002528">
    <property type="entry name" value="MATE_fam"/>
</dbReference>
<keyword evidence="10" id="KW-1185">Reference proteome</keyword>
<feature type="transmembrane region" description="Helical" evidence="8">
    <location>
        <begin position="57"/>
        <end position="79"/>
    </location>
</feature>
<evidence type="ECO:0000256" key="2">
    <source>
        <dbReference type="ARBA" id="ARBA00010199"/>
    </source>
</evidence>
<name>A0ABT3DP78_9BACI</name>
<dbReference type="Pfam" id="PF01554">
    <property type="entry name" value="MatE"/>
    <property type="match status" value="2"/>
</dbReference>